<feature type="region of interest" description="Disordered" evidence="1">
    <location>
        <begin position="217"/>
        <end position="236"/>
    </location>
</feature>
<evidence type="ECO:0008006" key="5">
    <source>
        <dbReference type="Google" id="ProtNLM"/>
    </source>
</evidence>
<gene>
    <name evidence="3" type="ORF">BLNAU_15067</name>
</gene>
<feature type="transmembrane region" description="Helical" evidence="2">
    <location>
        <begin position="47"/>
        <end position="70"/>
    </location>
</feature>
<sequence length="279" mass="31944">MSLFFTFASPNSAPANYTLPILTFIITVTFVSVSIVLFIFDIPTVPFFLAFISVPFLFCTIIFICLVLRVEINLNSDHNRFFVKKTPVFLARIFCRKEDYTDGRISDIHDILGFFGEYRSVESGGTYSEQGDFVPDPQNGEKEKKITFMIQLRNGHVIDASGRFKTGQISEAVSYVETFKKWRRNFLIAFSNRPVISEYEINANAYLPIANNHDESQSTLLPLSPESQRNPSPSPRFPIQYNTWQYYRGNKNDTDLHYVPAPPLILPSAPVDERIVRVQ</sequence>
<feature type="transmembrane region" description="Helical" evidence="2">
    <location>
        <begin position="20"/>
        <end position="40"/>
    </location>
</feature>
<evidence type="ECO:0000256" key="1">
    <source>
        <dbReference type="SAM" id="MobiDB-lite"/>
    </source>
</evidence>
<dbReference type="Proteomes" id="UP001281761">
    <property type="component" value="Unassembled WGS sequence"/>
</dbReference>
<name>A0ABQ9XBZ2_9EUKA</name>
<accession>A0ABQ9XBZ2</accession>
<evidence type="ECO:0000256" key="2">
    <source>
        <dbReference type="SAM" id="Phobius"/>
    </source>
</evidence>
<keyword evidence="2" id="KW-1133">Transmembrane helix</keyword>
<dbReference type="EMBL" id="JARBJD010000144">
    <property type="protein sequence ID" value="KAK2950032.1"/>
    <property type="molecule type" value="Genomic_DNA"/>
</dbReference>
<protein>
    <recommendedName>
        <fullName evidence="5">Transmembrane protein</fullName>
    </recommendedName>
</protein>
<feature type="compositionally biased region" description="Polar residues" evidence="1">
    <location>
        <begin position="217"/>
        <end position="231"/>
    </location>
</feature>
<proteinExistence type="predicted"/>
<evidence type="ECO:0000313" key="4">
    <source>
        <dbReference type="Proteomes" id="UP001281761"/>
    </source>
</evidence>
<comment type="caution">
    <text evidence="3">The sequence shown here is derived from an EMBL/GenBank/DDBJ whole genome shotgun (WGS) entry which is preliminary data.</text>
</comment>
<keyword evidence="4" id="KW-1185">Reference proteome</keyword>
<organism evidence="3 4">
    <name type="scientific">Blattamonas nauphoetae</name>
    <dbReference type="NCBI Taxonomy" id="2049346"/>
    <lineage>
        <taxon>Eukaryota</taxon>
        <taxon>Metamonada</taxon>
        <taxon>Preaxostyla</taxon>
        <taxon>Oxymonadida</taxon>
        <taxon>Blattamonas</taxon>
    </lineage>
</organism>
<keyword evidence="2" id="KW-0472">Membrane</keyword>
<keyword evidence="2" id="KW-0812">Transmembrane</keyword>
<evidence type="ECO:0000313" key="3">
    <source>
        <dbReference type="EMBL" id="KAK2950032.1"/>
    </source>
</evidence>
<reference evidence="3 4" key="1">
    <citation type="journal article" date="2022" name="bioRxiv">
        <title>Genomics of Preaxostyla Flagellates Illuminates Evolutionary Transitions and the Path Towards Mitochondrial Loss.</title>
        <authorList>
            <person name="Novak L.V.F."/>
            <person name="Treitli S.C."/>
            <person name="Pyrih J."/>
            <person name="Halakuc P."/>
            <person name="Pipaliya S.V."/>
            <person name="Vacek V."/>
            <person name="Brzon O."/>
            <person name="Soukal P."/>
            <person name="Eme L."/>
            <person name="Dacks J.B."/>
            <person name="Karnkowska A."/>
            <person name="Elias M."/>
            <person name="Hampl V."/>
        </authorList>
    </citation>
    <scope>NUCLEOTIDE SEQUENCE [LARGE SCALE GENOMIC DNA]</scope>
    <source>
        <strain evidence="3">NAU3</strain>
        <tissue evidence="3">Gut</tissue>
    </source>
</reference>